<dbReference type="SUPFAM" id="SSF52218">
    <property type="entry name" value="Flavoproteins"/>
    <property type="match status" value="1"/>
</dbReference>
<sequence>MAIFSCSPKPENRSNTVAIAKAFKDGYGGDAEIHHLNKRAGWDKYRGIFDKSTEIVFAMPLFVECVPGLLMEFLESLTPKNSGADSVRPDESAEKTRIGFILQGGFEEACQLRVCEKYLETLPSYLGCEYSGTLLKGGMFALTIASEKRRSKILGRFREMGRIYAETGVFDKAAVTKFAAPERYSKPMRFLIALLAPINKIAWRYLARKHGVQGRLDARPYAQ</sequence>
<dbReference type="EMBL" id="JQ844248">
    <property type="protein sequence ID" value="AGS53757.1"/>
    <property type="molecule type" value="Genomic_DNA"/>
</dbReference>
<accession>A0A806KGM9</accession>
<reference evidence="1" key="1">
    <citation type="submission" date="2012-03" db="EMBL/GenBank/DDBJ databases">
        <title>Functional metagenomics reveals considerable lignocellulase gene clusters in the gut microbiome of a wood-feeding higher termite.</title>
        <authorList>
            <person name="Liu N."/>
        </authorList>
    </citation>
    <scope>NUCLEOTIDE SEQUENCE</scope>
</reference>
<dbReference type="InterPro" id="IPR029039">
    <property type="entry name" value="Flavoprotein-like_sf"/>
</dbReference>
<organism evidence="1">
    <name type="scientific">uncultured bacterium contig00146</name>
    <dbReference type="NCBI Taxonomy" id="1181586"/>
    <lineage>
        <taxon>Bacteria</taxon>
        <taxon>environmental samples</taxon>
    </lineage>
</organism>
<proteinExistence type="predicted"/>
<dbReference type="AlphaFoldDB" id="A0A806KGM9"/>
<name>A0A806KGM9_9BACT</name>
<protein>
    <submittedName>
        <fullName evidence="1">Uncharacterized protein</fullName>
    </submittedName>
</protein>
<evidence type="ECO:0000313" key="1">
    <source>
        <dbReference type="EMBL" id="AGS53757.1"/>
    </source>
</evidence>